<dbReference type="InterPro" id="IPR008332">
    <property type="entry name" value="MethylG_MeTrfase_N"/>
</dbReference>
<dbReference type="CDD" id="cd06445">
    <property type="entry name" value="ATase"/>
    <property type="match status" value="1"/>
</dbReference>
<comment type="miscellaneous">
    <text evidence="8">This enzyme catalyzes only one turnover and therefore is not strictly catalytic. According to one definition, an enzyme is a biocatalyst that acts repeatedly and over many reaction cycles.</text>
</comment>
<evidence type="ECO:0000313" key="11">
    <source>
        <dbReference type="EMBL" id="MDQ9091673.1"/>
    </source>
</evidence>
<dbReference type="PANTHER" id="PTHR10815">
    <property type="entry name" value="METHYLATED-DNA--PROTEIN-CYSTEINE METHYLTRANSFERASE"/>
    <property type="match status" value="1"/>
</dbReference>
<organism evidence="11 12">
    <name type="scientific">Pseudoalteromonas haloplanktis</name>
    <name type="common">Alteromonas haloplanktis</name>
    <dbReference type="NCBI Taxonomy" id="228"/>
    <lineage>
        <taxon>Bacteria</taxon>
        <taxon>Pseudomonadati</taxon>
        <taxon>Pseudomonadota</taxon>
        <taxon>Gammaproteobacteria</taxon>
        <taxon>Alteromonadales</taxon>
        <taxon>Pseudoalteromonadaceae</taxon>
        <taxon>Pseudoalteromonas</taxon>
    </lineage>
</organism>
<dbReference type="EMBL" id="JAVIFY010000005">
    <property type="protein sequence ID" value="MDQ9091673.1"/>
    <property type="molecule type" value="Genomic_DNA"/>
</dbReference>
<dbReference type="PANTHER" id="PTHR10815:SF5">
    <property type="entry name" value="METHYLATED-DNA--PROTEIN-CYSTEINE METHYLTRANSFERASE"/>
    <property type="match status" value="1"/>
</dbReference>
<dbReference type="RefSeq" id="WP_309038853.1">
    <property type="nucleotide sequence ID" value="NZ_JAVIFY010000005.1"/>
</dbReference>
<feature type="domain" description="Methylated-DNA-[protein]-cysteine S-methyltransferase DNA binding" evidence="9">
    <location>
        <begin position="76"/>
        <end position="156"/>
    </location>
</feature>
<comment type="subcellular location">
    <subcellularLocation>
        <location evidence="8">Cytoplasm</location>
    </subcellularLocation>
</comment>
<dbReference type="NCBIfam" id="TIGR00589">
    <property type="entry name" value="ogt"/>
    <property type="match status" value="1"/>
</dbReference>
<dbReference type="Gene3D" id="1.10.10.10">
    <property type="entry name" value="Winged helix-like DNA-binding domain superfamily/Winged helix DNA-binding domain"/>
    <property type="match status" value="1"/>
</dbReference>
<evidence type="ECO:0000259" key="10">
    <source>
        <dbReference type="Pfam" id="PF02870"/>
    </source>
</evidence>
<dbReference type="EC" id="2.1.1.63" evidence="8"/>
<proteinExistence type="inferred from homology"/>
<comment type="catalytic activity">
    <reaction evidence="7 8">
        <text>a 6-O-methyl-2'-deoxyguanosine in DNA + L-cysteinyl-[protein] = S-methyl-L-cysteinyl-[protein] + a 2'-deoxyguanosine in DNA</text>
        <dbReference type="Rhea" id="RHEA:24000"/>
        <dbReference type="Rhea" id="RHEA-COMP:10131"/>
        <dbReference type="Rhea" id="RHEA-COMP:10132"/>
        <dbReference type="Rhea" id="RHEA-COMP:11367"/>
        <dbReference type="Rhea" id="RHEA-COMP:11368"/>
        <dbReference type="ChEBI" id="CHEBI:29950"/>
        <dbReference type="ChEBI" id="CHEBI:82612"/>
        <dbReference type="ChEBI" id="CHEBI:85445"/>
        <dbReference type="ChEBI" id="CHEBI:85448"/>
        <dbReference type="EC" id="2.1.1.63"/>
    </reaction>
</comment>
<dbReference type="SUPFAM" id="SSF53155">
    <property type="entry name" value="Methylated DNA-protein cysteine methyltransferase domain"/>
    <property type="match status" value="1"/>
</dbReference>
<evidence type="ECO:0000256" key="4">
    <source>
        <dbReference type="ARBA" id="ARBA00022679"/>
    </source>
</evidence>
<dbReference type="InterPro" id="IPR001497">
    <property type="entry name" value="MethylDNA_cys_MeTrfase_AS"/>
</dbReference>
<evidence type="ECO:0000256" key="2">
    <source>
        <dbReference type="ARBA" id="ARBA00022490"/>
    </source>
</evidence>
<evidence type="ECO:0000256" key="8">
    <source>
        <dbReference type="HAMAP-Rule" id="MF_00772"/>
    </source>
</evidence>
<dbReference type="InterPro" id="IPR023546">
    <property type="entry name" value="MGMT"/>
</dbReference>
<dbReference type="Pfam" id="PF02870">
    <property type="entry name" value="Methyltransf_1N"/>
    <property type="match status" value="1"/>
</dbReference>
<keyword evidence="6 8" id="KW-0234">DNA repair</keyword>
<dbReference type="GO" id="GO:0032259">
    <property type="term" value="P:methylation"/>
    <property type="evidence" value="ECO:0007669"/>
    <property type="project" value="UniProtKB-KW"/>
</dbReference>
<evidence type="ECO:0000259" key="9">
    <source>
        <dbReference type="Pfam" id="PF01035"/>
    </source>
</evidence>
<keyword evidence="12" id="KW-1185">Reference proteome</keyword>
<evidence type="ECO:0000313" key="12">
    <source>
        <dbReference type="Proteomes" id="UP001226574"/>
    </source>
</evidence>
<comment type="similarity">
    <text evidence="8">Belongs to the MGMT family.</text>
</comment>
<dbReference type="PROSITE" id="PS00374">
    <property type="entry name" value="MGMT"/>
    <property type="match status" value="1"/>
</dbReference>
<feature type="domain" description="Methylguanine DNA methyltransferase ribonuclease-like" evidence="10">
    <location>
        <begin position="7"/>
        <end position="71"/>
    </location>
</feature>
<accession>A0ABU1BAX3</accession>
<evidence type="ECO:0000256" key="7">
    <source>
        <dbReference type="ARBA" id="ARBA00049348"/>
    </source>
</evidence>
<dbReference type="InterPro" id="IPR036631">
    <property type="entry name" value="MGMT_N_sf"/>
</dbReference>
<dbReference type="Proteomes" id="UP001226574">
    <property type="component" value="Unassembled WGS sequence"/>
</dbReference>
<evidence type="ECO:0000256" key="5">
    <source>
        <dbReference type="ARBA" id="ARBA00022763"/>
    </source>
</evidence>
<comment type="catalytic activity">
    <reaction evidence="1 8">
        <text>a 4-O-methyl-thymidine in DNA + L-cysteinyl-[protein] = a thymidine in DNA + S-methyl-L-cysteinyl-[protein]</text>
        <dbReference type="Rhea" id="RHEA:53428"/>
        <dbReference type="Rhea" id="RHEA-COMP:10131"/>
        <dbReference type="Rhea" id="RHEA-COMP:10132"/>
        <dbReference type="Rhea" id="RHEA-COMP:13555"/>
        <dbReference type="Rhea" id="RHEA-COMP:13556"/>
        <dbReference type="ChEBI" id="CHEBI:29950"/>
        <dbReference type="ChEBI" id="CHEBI:82612"/>
        <dbReference type="ChEBI" id="CHEBI:137386"/>
        <dbReference type="ChEBI" id="CHEBI:137387"/>
        <dbReference type="EC" id="2.1.1.63"/>
    </reaction>
</comment>
<dbReference type="InterPro" id="IPR036217">
    <property type="entry name" value="MethylDNA_cys_MeTrfase_DNAb"/>
</dbReference>
<keyword evidence="4 8" id="KW-0808">Transferase</keyword>
<keyword evidence="3 8" id="KW-0489">Methyltransferase</keyword>
<gene>
    <name evidence="11" type="ORF">RC083_08730</name>
</gene>
<dbReference type="SUPFAM" id="SSF46767">
    <property type="entry name" value="Methylated DNA-protein cysteine methyltransferase, C-terminal domain"/>
    <property type="match status" value="1"/>
</dbReference>
<name>A0ABU1BAX3_PSEHA</name>
<evidence type="ECO:0000256" key="3">
    <source>
        <dbReference type="ARBA" id="ARBA00022603"/>
    </source>
</evidence>
<dbReference type="InterPro" id="IPR014048">
    <property type="entry name" value="MethylDNA_cys_MeTrfase_DNA-bd"/>
</dbReference>
<dbReference type="Gene3D" id="3.30.160.70">
    <property type="entry name" value="Methylated DNA-protein cysteine methyltransferase domain"/>
    <property type="match status" value="1"/>
</dbReference>
<protein>
    <recommendedName>
        <fullName evidence="8">Methylated-DNA--protein-cysteine methyltransferase</fullName>
        <ecNumber evidence="8">2.1.1.63</ecNumber>
    </recommendedName>
    <alternativeName>
        <fullName evidence="8">6-O-methylguanine-DNA methyltransferase</fullName>
        <shortName evidence="8">MGMT</shortName>
    </alternativeName>
    <alternativeName>
        <fullName evidence="8">O-6-methylguanine-DNA-alkyltransferase</fullName>
    </alternativeName>
</protein>
<reference evidence="11 12" key="1">
    <citation type="submission" date="2023-08" db="EMBL/GenBank/DDBJ databases">
        <title>Pseudoalteromonas haloplanktis LL1 genome.</title>
        <authorList>
            <person name="Wu S."/>
        </authorList>
    </citation>
    <scope>NUCLEOTIDE SEQUENCE [LARGE SCALE GENOMIC DNA]</scope>
    <source>
        <strain evidence="11 12">LL1</strain>
    </source>
</reference>
<feature type="active site" description="Nucleophile; methyl group acceptor" evidence="8">
    <location>
        <position position="127"/>
    </location>
</feature>
<sequence length="157" mass="17065">MTLIQTRIPTPIDELIIQGSELGISYVGFYPIMDHLETPLAKVEQPHILHCAAQLDEYFAGKRTTFDVTLATQGTAFQQAVWQALCAVPFGKTHSYSDIANALDNPKAVRAVGAANGKNPISIIVPCHRIIGANGKLTGYAGGLDRKQWLLEHEGII</sequence>
<comment type="function">
    <text evidence="8">Involved in the cellular defense against the biological effects of O6-methylguanine (O6-MeG) and O4-methylthymine (O4-MeT) in DNA. Repairs the methylated nucleobase in DNA by stoichiometrically transferring the methyl group to a cysteine residue in the enzyme. This is a suicide reaction: the enzyme is irreversibly inactivated.</text>
</comment>
<evidence type="ECO:0000256" key="6">
    <source>
        <dbReference type="ARBA" id="ARBA00023204"/>
    </source>
</evidence>
<dbReference type="InterPro" id="IPR036388">
    <property type="entry name" value="WH-like_DNA-bd_sf"/>
</dbReference>
<dbReference type="GO" id="GO:0003908">
    <property type="term" value="F:methylated-DNA-[protein]-cysteine S-methyltransferase activity"/>
    <property type="evidence" value="ECO:0007669"/>
    <property type="project" value="UniProtKB-EC"/>
</dbReference>
<keyword evidence="5 8" id="KW-0227">DNA damage</keyword>
<keyword evidence="2 8" id="KW-0963">Cytoplasm</keyword>
<dbReference type="HAMAP" id="MF_00772">
    <property type="entry name" value="OGT"/>
    <property type="match status" value="1"/>
</dbReference>
<comment type="caution">
    <text evidence="11">The sequence shown here is derived from an EMBL/GenBank/DDBJ whole genome shotgun (WGS) entry which is preliminary data.</text>
</comment>
<evidence type="ECO:0000256" key="1">
    <source>
        <dbReference type="ARBA" id="ARBA00001286"/>
    </source>
</evidence>
<dbReference type="Pfam" id="PF01035">
    <property type="entry name" value="DNA_binding_1"/>
    <property type="match status" value="1"/>
</dbReference>